<feature type="non-terminal residue" evidence="1">
    <location>
        <position position="65"/>
    </location>
</feature>
<reference evidence="1 2" key="1">
    <citation type="submission" date="2019-12" db="EMBL/GenBank/DDBJ databases">
        <authorList>
            <person name="Alioto T."/>
            <person name="Alioto T."/>
            <person name="Gomez Garrido J."/>
        </authorList>
    </citation>
    <scope>NUCLEOTIDE SEQUENCE [LARGE SCALE GENOMIC DNA]</scope>
</reference>
<evidence type="ECO:0000313" key="2">
    <source>
        <dbReference type="Proteomes" id="UP000594638"/>
    </source>
</evidence>
<sequence>SVGTQQSRRSSGRRSQQWRTWQWTGRMEVESASPASWSSDWRLPTADWREAATAPVESREERWVI</sequence>
<proteinExistence type="predicted"/>
<name>A0A8S0TIT5_OLEEU</name>
<comment type="caution">
    <text evidence="1">The sequence shown here is derived from an EMBL/GenBank/DDBJ whole genome shotgun (WGS) entry which is preliminary data.</text>
</comment>
<dbReference type="Gramene" id="OE9A067582T1">
    <property type="protein sequence ID" value="OE9A067582C1"/>
    <property type="gene ID" value="OE9A067582"/>
</dbReference>
<dbReference type="Proteomes" id="UP000594638">
    <property type="component" value="Unassembled WGS sequence"/>
</dbReference>
<accession>A0A8S0TIT5</accession>
<keyword evidence="2" id="KW-1185">Reference proteome</keyword>
<feature type="non-terminal residue" evidence="1">
    <location>
        <position position="1"/>
    </location>
</feature>
<protein>
    <submittedName>
        <fullName evidence="1">Uncharacterized protein</fullName>
    </submittedName>
</protein>
<evidence type="ECO:0000313" key="1">
    <source>
        <dbReference type="EMBL" id="CAA3004446.1"/>
    </source>
</evidence>
<gene>
    <name evidence="1" type="ORF">OLEA9_A067582</name>
</gene>
<dbReference type="EMBL" id="CACTIH010006220">
    <property type="protein sequence ID" value="CAA3004446.1"/>
    <property type="molecule type" value="Genomic_DNA"/>
</dbReference>
<organism evidence="1 2">
    <name type="scientific">Olea europaea subsp. europaea</name>
    <dbReference type="NCBI Taxonomy" id="158383"/>
    <lineage>
        <taxon>Eukaryota</taxon>
        <taxon>Viridiplantae</taxon>
        <taxon>Streptophyta</taxon>
        <taxon>Embryophyta</taxon>
        <taxon>Tracheophyta</taxon>
        <taxon>Spermatophyta</taxon>
        <taxon>Magnoliopsida</taxon>
        <taxon>eudicotyledons</taxon>
        <taxon>Gunneridae</taxon>
        <taxon>Pentapetalae</taxon>
        <taxon>asterids</taxon>
        <taxon>lamiids</taxon>
        <taxon>Lamiales</taxon>
        <taxon>Oleaceae</taxon>
        <taxon>Oleeae</taxon>
        <taxon>Olea</taxon>
    </lineage>
</organism>
<dbReference type="AlphaFoldDB" id="A0A8S0TIT5"/>